<keyword evidence="8" id="KW-1185">Reference proteome</keyword>
<feature type="region of interest" description="Disordered" evidence="4">
    <location>
        <begin position="1"/>
        <end position="34"/>
    </location>
</feature>
<dbReference type="Gene3D" id="1.10.238.10">
    <property type="entry name" value="EF-hand"/>
    <property type="match status" value="1"/>
</dbReference>
<proteinExistence type="predicted"/>
<dbReference type="PANTHER" id="PTHR13025:SF6">
    <property type="entry name" value="EF-HAND DOMAIN-CONTAINING PROTEIN-RELATED"/>
    <property type="match status" value="1"/>
</dbReference>
<name>A0A814H8B9_9BILA</name>
<dbReference type="PROSITE" id="PS50222">
    <property type="entry name" value="EF_HAND_2"/>
    <property type="match status" value="2"/>
</dbReference>
<dbReference type="InterPro" id="IPR011992">
    <property type="entry name" value="EF-hand-dom_pair"/>
</dbReference>
<keyword evidence="1" id="KW-0479">Metal-binding</keyword>
<dbReference type="InterPro" id="IPR018247">
    <property type="entry name" value="EF_Hand_1_Ca_BS"/>
</dbReference>
<dbReference type="Pfam" id="PF13499">
    <property type="entry name" value="EF-hand_7"/>
    <property type="match status" value="1"/>
</dbReference>
<protein>
    <recommendedName>
        <fullName evidence="5">EF-hand domain-containing protein</fullName>
    </recommendedName>
</protein>
<dbReference type="OrthoDB" id="6572480at2759"/>
<evidence type="ECO:0000256" key="4">
    <source>
        <dbReference type="SAM" id="MobiDB-lite"/>
    </source>
</evidence>
<feature type="compositionally biased region" description="Basic and acidic residues" evidence="4">
    <location>
        <begin position="180"/>
        <end position="193"/>
    </location>
</feature>
<gene>
    <name evidence="6" type="ORF">GPM918_LOCUS14037</name>
    <name evidence="7" type="ORF">SRO942_LOCUS14037</name>
</gene>
<feature type="domain" description="EF-hand" evidence="5">
    <location>
        <begin position="59"/>
        <end position="94"/>
    </location>
</feature>
<sequence length="209" mass="24699">MDADLAKKLQKRIQRIESVDENENNRPADVQTPVEQSLDMPSYQRVFNPFNEYKEFTRKQIQGLMQTFEKFDTDKDKYLNFNELKFMMEKLGIPQTHLGLKDMIKEVDEDHDGMICFREFLLIFRKAASDDTPVESVLHQLYSMLMEIDVAKEGVGGAKNFFEAKVAALTAGDKYQREIREEQEQRKREEDDKHRRKMSFQNRLALFQS</sequence>
<evidence type="ECO:0000313" key="7">
    <source>
        <dbReference type="EMBL" id="CAF3777768.1"/>
    </source>
</evidence>
<dbReference type="AlphaFoldDB" id="A0A814H8B9"/>
<reference evidence="6" key="1">
    <citation type="submission" date="2021-02" db="EMBL/GenBank/DDBJ databases">
        <authorList>
            <person name="Nowell W R."/>
        </authorList>
    </citation>
    <scope>NUCLEOTIDE SEQUENCE</scope>
</reference>
<dbReference type="GO" id="GO:0005509">
    <property type="term" value="F:calcium ion binding"/>
    <property type="evidence" value="ECO:0007669"/>
    <property type="project" value="InterPro"/>
</dbReference>
<dbReference type="CDD" id="cd00051">
    <property type="entry name" value="EFh"/>
    <property type="match status" value="1"/>
</dbReference>
<keyword evidence="3" id="KW-0106">Calcium</keyword>
<dbReference type="Proteomes" id="UP000681722">
    <property type="component" value="Unassembled WGS sequence"/>
</dbReference>
<dbReference type="InterPro" id="IPR002048">
    <property type="entry name" value="EF_hand_dom"/>
</dbReference>
<comment type="caution">
    <text evidence="6">The sequence shown here is derived from an EMBL/GenBank/DDBJ whole genome shotgun (WGS) entry which is preliminary data.</text>
</comment>
<dbReference type="PANTHER" id="PTHR13025">
    <property type="entry name" value="EF-HAND DOMAIN-CONTAINING PROTEIN D"/>
    <property type="match status" value="1"/>
</dbReference>
<evidence type="ECO:0000256" key="2">
    <source>
        <dbReference type="ARBA" id="ARBA00022737"/>
    </source>
</evidence>
<organism evidence="6 8">
    <name type="scientific">Didymodactylos carnosus</name>
    <dbReference type="NCBI Taxonomy" id="1234261"/>
    <lineage>
        <taxon>Eukaryota</taxon>
        <taxon>Metazoa</taxon>
        <taxon>Spiralia</taxon>
        <taxon>Gnathifera</taxon>
        <taxon>Rotifera</taxon>
        <taxon>Eurotatoria</taxon>
        <taxon>Bdelloidea</taxon>
        <taxon>Philodinida</taxon>
        <taxon>Philodinidae</taxon>
        <taxon>Didymodactylos</taxon>
    </lineage>
</organism>
<dbReference type="Proteomes" id="UP000663829">
    <property type="component" value="Unassembled WGS sequence"/>
</dbReference>
<evidence type="ECO:0000256" key="3">
    <source>
        <dbReference type="ARBA" id="ARBA00022837"/>
    </source>
</evidence>
<feature type="compositionally biased region" description="Basic and acidic residues" evidence="4">
    <location>
        <begin position="14"/>
        <end position="26"/>
    </location>
</feature>
<evidence type="ECO:0000256" key="1">
    <source>
        <dbReference type="ARBA" id="ARBA00022723"/>
    </source>
</evidence>
<feature type="domain" description="EF-hand" evidence="5">
    <location>
        <begin position="95"/>
        <end position="130"/>
    </location>
</feature>
<dbReference type="FunFam" id="1.10.238.10:FF:000112">
    <property type="entry name" value="EF-hand domain family, member D2"/>
    <property type="match status" value="1"/>
</dbReference>
<evidence type="ECO:0000259" key="5">
    <source>
        <dbReference type="PROSITE" id="PS50222"/>
    </source>
</evidence>
<feature type="compositionally biased region" description="Polar residues" evidence="4">
    <location>
        <begin position="199"/>
        <end position="209"/>
    </location>
</feature>
<dbReference type="SMART" id="SM00054">
    <property type="entry name" value="EFh"/>
    <property type="match status" value="2"/>
</dbReference>
<evidence type="ECO:0000313" key="6">
    <source>
        <dbReference type="EMBL" id="CAF1006515.1"/>
    </source>
</evidence>
<dbReference type="InterPro" id="IPR040365">
    <property type="entry name" value="EFHD1/2"/>
</dbReference>
<evidence type="ECO:0000313" key="8">
    <source>
        <dbReference type="Proteomes" id="UP000663829"/>
    </source>
</evidence>
<dbReference type="EMBL" id="CAJNOQ010003321">
    <property type="protein sequence ID" value="CAF1006515.1"/>
    <property type="molecule type" value="Genomic_DNA"/>
</dbReference>
<accession>A0A814H8B9</accession>
<keyword evidence="2" id="KW-0677">Repeat</keyword>
<dbReference type="EMBL" id="CAJOBC010003321">
    <property type="protein sequence ID" value="CAF3777768.1"/>
    <property type="molecule type" value="Genomic_DNA"/>
</dbReference>
<dbReference type="PROSITE" id="PS00018">
    <property type="entry name" value="EF_HAND_1"/>
    <property type="match status" value="2"/>
</dbReference>
<feature type="region of interest" description="Disordered" evidence="4">
    <location>
        <begin position="180"/>
        <end position="209"/>
    </location>
</feature>
<dbReference type="SUPFAM" id="SSF47473">
    <property type="entry name" value="EF-hand"/>
    <property type="match status" value="1"/>
</dbReference>